<dbReference type="GeneID" id="36951885"/>
<proteinExistence type="predicted"/>
<dbReference type="RefSeq" id="YP_009492202.1">
    <property type="nucleotide sequence ID" value="NC_037921.1"/>
</dbReference>
<protein>
    <submittedName>
        <fullName evidence="1">Uncharacterized protein</fullName>
    </submittedName>
</protein>
<accession>A0A2U8GJK5</accession>
<organism evidence="1">
    <name type="scientific">Pseudopediastrum integrum</name>
    <dbReference type="NCBI Taxonomy" id="271402"/>
    <lineage>
        <taxon>Eukaryota</taxon>
        <taxon>Viridiplantae</taxon>
        <taxon>Chlorophyta</taxon>
        <taxon>core chlorophytes</taxon>
        <taxon>Chlorophyceae</taxon>
        <taxon>CS clade</taxon>
        <taxon>Sphaeropleales</taxon>
        <taxon>Hydrodictyaceae</taxon>
        <taxon>Pseudopediastrum</taxon>
    </lineage>
</organism>
<sequence length="121" mass="13347">MWVFFASRSDANSREAVTDSLRLRRCDPRSGSEALASRSEDQSCEGASKSFAFASVFASFASVFAPSLRSLPLRGSRRCFTPSLACGTQRCDPRSGSATEAQVACKLCLQVEFYYFEEFII</sequence>
<reference evidence="1" key="1">
    <citation type="journal article" date="2018" name="Am. J. Bot.">
        <title>Organellar phylogenomics inform systematics in the green algal family Hydrodictyaceae (Chlorophyceae) and provide clues to the complex evolutionary history of plastid genomes in the green algal tree of life.</title>
        <authorList>
            <person name="McManus H.A."/>
            <person name="Fucikova K."/>
            <person name="Lewis P.O."/>
            <person name="Lewis L.A."/>
            <person name="Karol K.G."/>
        </authorList>
    </citation>
    <scope>NUCLEOTIDE SEQUENCE</scope>
</reference>
<evidence type="ECO:0000313" key="1">
    <source>
        <dbReference type="EMBL" id="AWI68825.1"/>
    </source>
</evidence>
<dbReference type="EMBL" id="MF276984">
    <property type="protein sequence ID" value="AWI68823.1"/>
    <property type="molecule type" value="Genomic_DNA"/>
</dbReference>
<dbReference type="EMBL" id="MF276984">
    <property type="protein sequence ID" value="AWI68825.1"/>
    <property type="molecule type" value="Genomic_DNA"/>
</dbReference>
<geneLocation type="chloroplast" evidence="1"/>
<dbReference type="GeneID" id="36951788"/>
<dbReference type="RefSeq" id="YP_009492159.1">
    <property type="nucleotide sequence ID" value="NC_037921.1"/>
</dbReference>
<keyword evidence="1" id="KW-0150">Chloroplast</keyword>
<keyword evidence="1" id="KW-0934">Plastid</keyword>
<name>A0A2U8GJK5_9CHLO</name>
<dbReference type="AlphaFoldDB" id="A0A2U8GJK5"/>